<proteinExistence type="predicted"/>
<dbReference type="EMBL" id="AP018795">
    <property type="protein sequence ID" value="BBF66776.1"/>
    <property type="molecule type" value="Genomic_DNA"/>
</dbReference>
<dbReference type="Gene3D" id="2.30.110.10">
    <property type="entry name" value="Electron Transport, Fmn-binding Protein, Chain A"/>
    <property type="match status" value="1"/>
</dbReference>
<name>A0A2Z6IML3_ACIFI</name>
<dbReference type="KEGG" id="afj:AFERRID_29940"/>
<sequence>MYCPESFAETSPEILRALIQRYPLATLVSMSGNGLEANHIPLYLAPGEGPQRKNQLALEYAPEPPFQAGRPEDAPKDIVKVVRRHTETLRAERERMIAVSVWRAFGWARVFGVDAIWMSTT</sequence>
<evidence type="ECO:0000313" key="1">
    <source>
        <dbReference type="EMBL" id="BBF66776.1"/>
    </source>
</evidence>
<dbReference type="Pfam" id="PF04299">
    <property type="entry name" value="FMN_bind_2"/>
    <property type="match status" value="1"/>
</dbReference>
<dbReference type="RefSeq" id="WP_225981772.1">
    <property type="nucleotide sequence ID" value="NZ_JABBHT010000079.1"/>
</dbReference>
<protein>
    <submittedName>
        <fullName evidence="1">Uncharacterized protein</fullName>
    </submittedName>
</protein>
<dbReference type="InterPro" id="IPR012349">
    <property type="entry name" value="Split_barrel_FMN-bd"/>
</dbReference>
<keyword evidence="2" id="KW-1185">Reference proteome</keyword>
<reference evidence="1 2" key="1">
    <citation type="journal article" date="2018" name="Microbiol. Resour. Announc.">
        <title>Complete Genome Sequence of Acidithiobacillus ferridurans JCM 18981.</title>
        <authorList>
            <person name="Miyauchi T."/>
            <person name="Kouzuma A."/>
            <person name="Abe T."/>
            <person name="Watanabe K."/>
        </authorList>
    </citation>
    <scope>NUCLEOTIDE SEQUENCE [LARGE SCALE GENOMIC DNA]</scope>
    <source>
        <strain evidence="2">ATCC 33020 / DSM 29468 / JCM 18981 / 11Fe</strain>
    </source>
</reference>
<dbReference type="Proteomes" id="UP000280188">
    <property type="component" value="Chromosome"/>
</dbReference>
<evidence type="ECO:0000313" key="2">
    <source>
        <dbReference type="Proteomes" id="UP000280188"/>
    </source>
</evidence>
<organism evidence="1 2">
    <name type="scientific">Acidithiobacillus ferridurans</name>
    <dbReference type="NCBI Taxonomy" id="1232575"/>
    <lineage>
        <taxon>Bacteria</taxon>
        <taxon>Pseudomonadati</taxon>
        <taxon>Pseudomonadota</taxon>
        <taxon>Acidithiobacillia</taxon>
        <taxon>Acidithiobacillales</taxon>
        <taxon>Acidithiobacillaceae</taxon>
        <taxon>Acidithiobacillus</taxon>
    </lineage>
</organism>
<dbReference type="InterPro" id="IPR007396">
    <property type="entry name" value="TR_PAI2-type"/>
</dbReference>
<accession>A0A2Z6IML3</accession>
<gene>
    <name evidence="1" type="ORF">AFERRID_29940</name>
</gene>
<dbReference type="AlphaFoldDB" id="A0A2Z6IML3"/>